<keyword evidence="3" id="KW-1185">Reference proteome</keyword>
<feature type="region of interest" description="Disordered" evidence="1">
    <location>
        <begin position="186"/>
        <end position="207"/>
    </location>
</feature>
<evidence type="ECO:0000313" key="2">
    <source>
        <dbReference type="EMBL" id="KIY93897.1"/>
    </source>
</evidence>
<feature type="region of interest" description="Disordered" evidence="1">
    <location>
        <begin position="40"/>
        <end position="108"/>
    </location>
</feature>
<feature type="compositionally biased region" description="Gly residues" evidence="1">
    <location>
        <begin position="66"/>
        <end position="76"/>
    </location>
</feature>
<dbReference type="EMBL" id="KK104450">
    <property type="protein sequence ID" value="KIY93897.1"/>
    <property type="molecule type" value="Genomic_DNA"/>
</dbReference>
<dbReference type="AlphaFoldDB" id="A0A0D2J1I2"/>
<organism evidence="2 3">
    <name type="scientific">Monoraphidium neglectum</name>
    <dbReference type="NCBI Taxonomy" id="145388"/>
    <lineage>
        <taxon>Eukaryota</taxon>
        <taxon>Viridiplantae</taxon>
        <taxon>Chlorophyta</taxon>
        <taxon>core chlorophytes</taxon>
        <taxon>Chlorophyceae</taxon>
        <taxon>CS clade</taxon>
        <taxon>Sphaeropleales</taxon>
        <taxon>Selenastraceae</taxon>
        <taxon>Monoraphidium</taxon>
    </lineage>
</organism>
<dbReference type="Proteomes" id="UP000054498">
    <property type="component" value="Unassembled WGS sequence"/>
</dbReference>
<sequence>MVRRCRAADVLVAAMSRPANCGIEFSKKGVHQIMADWAGAAQREDERRAARGVARAARRRREEGAVGDGGGGGGDGEGAEAARQQDESGGEEDEDEGEEATADRLGRRRAAQERVWAERRHKAARAALPRLEAVCAAMAPAGLRPDRTTVYTLVRAAVNAGRPDRAAALEAELRALIGERSKPSLDRLLAASEVGREGGDGGAGGGE</sequence>
<dbReference type="OrthoDB" id="10682595at2759"/>
<dbReference type="RefSeq" id="XP_013892917.1">
    <property type="nucleotide sequence ID" value="XM_014037463.1"/>
</dbReference>
<gene>
    <name evidence="2" type="ORF">MNEG_14063</name>
</gene>
<dbReference type="GeneID" id="25731588"/>
<accession>A0A0D2J1I2</accession>
<name>A0A0D2J1I2_9CHLO</name>
<reference evidence="2 3" key="1">
    <citation type="journal article" date="2013" name="BMC Genomics">
        <title>Reconstruction of the lipid metabolism for the microalga Monoraphidium neglectum from its genome sequence reveals characteristics suitable for biofuel production.</title>
        <authorList>
            <person name="Bogen C."/>
            <person name="Al-Dilaimi A."/>
            <person name="Albersmeier A."/>
            <person name="Wichmann J."/>
            <person name="Grundmann M."/>
            <person name="Rupp O."/>
            <person name="Lauersen K.J."/>
            <person name="Blifernez-Klassen O."/>
            <person name="Kalinowski J."/>
            <person name="Goesmann A."/>
            <person name="Mussgnug J.H."/>
            <person name="Kruse O."/>
        </authorList>
    </citation>
    <scope>NUCLEOTIDE SEQUENCE [LARGE SCALE GENOMIC DNA]</scope>
    <source>
        <strain evidence="2 3">SAG 48.87</strain>
    </source>
</reference>
<protein>
    <submittedName>
        <fullName evidence="2">Uncharacterized protein</fullName>
    </submittedName>
</protein>
<dbReference type="KEGG" id="mng:MNEG_14063"/>
<feature type="compositionally biased region" description="Acidic residues" evidence="1">
    <location>
        <begin position="88"/>
        <end position="100"/>
    </location>
</feature>
<proteinExistence type="predicted"/>
<evidence type="ECO:0000313" key="3">
    <source>
        <dbReference type="Proteomes" id="UP000054498"/>
    </source>
</evidence>
<evidence type="ECO:0000256" key="1">
    <source>
        <dbReference type="SAM" id="MobiDB-lite"/>
    </source>
</evidence>